<evidence type="ECO:0000256" key="1">
    <source>
        <dbReference type="SAM" id="Coils"/>
    </source>
</evidence>
<dbReference type="OrthoDB" id="10417625at2759"/>
<name>A0A9W8AI88_9FUNG</name>
<reference evidence="3" key="1">
    <citation type="submission" date="2022-07" db="EMBL/GenBank/DDBJ databases">
        <title>Phylogenomic reconstructions and comparative analyses of Kickxellomycotina fungi.</title>
        <authorList>
            <person name="Reynolds N.K."/>
            <person name="Stajich J.E."/>
            <person name="Barry K."/>
            <person name="Grigoriev I.V."/>
            <person name="Crous P."/>
            <person name="Smith M.E."/>
        </authorList>
    </citation>
    <scope>NUCLEOTIDE SEQUENCE</scope>
    <source>
        <strain evidence="3">RSA 861</strain>
    </source>
</reference>
<evidence type="ECO:0000313" key="4">
    <source>
        <dbReference type="Proteomes" id="UP001150569"/>
    </source>
</evidence>
<feature type="region of interest" description="Disordered" evidence="2">
    <location>
        <begin position="111"/>
        <end position="173"/>
    </location>
</feature>
<proteinExistence type="predicted"/>
<organism evidence="3 4">
    <name type="scientific">Tieghemiomyces parasiticus</name>
    <dbReference type="NCBI Taxonomy" id="78921"/>
    <lineage>
        <taxon>Eukaryota</taxon>
        <taxon>Fungi</taxon>
        <taxon>Fungi incertae sedis</taxon>
        <taxon>Zoopagomycota</taxon>
        <taxon>Kickxellomycotina</taxon>
        <taxon>Dimargaritomycetes</taxon>
        <taxon>Dimargaritales</taxon>
        <taxon>Dimargaritaceae</taxon>
        <taxon>Tieghemiomyces</taxon>
    </lineage>
</organism>
<sequence>SRRALRVIVDDEHDTATPQVGRKVTLKRRRPTDTISFDIAPVTSERPAVPPTPEATHDPSAYGLAQPARPRPLGSGREIRRRSSEKDGQVTLANVDHWAALVSDDIFSEDDDPVVTSSLTSPSLLPPVHPSSSARSHAPSHESGAPAAEAEPERKQRLPVQRRQKQIDEDNRRQRYQQEIAQMAELRRQRQEAFQERERQNQEILGAMAEKRMIMNFEKQLPRDRDWDRMERERLRLIHTVLGVRPAGRQTPGSVPLTPNPAYAATSPLPDTPLGFMPGSPMPNSVSNLPPSTASTAPTRVTAPSGNDDVKGKYLHYAATHPPPGSGRQSPAASVTGTTTTMPPTPVPVAVVTANGPAATSPASPDASPTDRPAYVPAVSHVDHSALRQTAPLVATGPIAEVEMDVDDTEEGELSE</sequence>
<feature type="non-terminal residue" evidence="3">
    <location>
        <position position="1"/>
    </location>
</feature>
<feature type="coiled-coil region" evidence="1">
    <location>
        <begin position="173"/>
        <end position="203"/>
    </location>
</feature>
<comment type="caution">
    <text evidence="3">The sequence shown here is derived from an EMBL/GenBank/DDBJ whole genome shotgun (WGS) entry which is preliminary data.</text>
</comment>
<keyword evidence="4" id="KW-1185">Reference proteome</keyword>
<feature type="compositionally biased region" description="Low complexity" evidence="2">
    <location>
        <begin position="331"/>
        <end position="374"/>
    </location>
</feature>
<keyword evidence="1" id="KW-0175">Coiled coil</keyword>
<feature type="compositionally biased region" description="Polar residues" evidence="2">
    <location>
        <begin position="285"/>
        <end position="305"/>
    </location>
</feature>
<evidence type="ECO:0000313" key="3">
    <source>
        <dbReference type="EMBL" id="KAJ1927396.1"/>
    </source>
</evidence>
<feature type="region of interest" description="Disordered" evidence="2">
    <location>
        <begin position="40"/>
        <end position="90"/>
    </location>
</feature>
<evidence type="ECO:0000256" key="2">
    <source>
        <dbReference type="SAM" id="MobiDB-lite"/>
    </source>
</evidence>
<feature type="compositionally biased region" description="Basic and acidic residues" evidence="2">
    <location>
        <begin position="77"/>
        <end position="88"/>
    </location>
</feature>
<dbReference type="AlphaFoldDB" id="A0A9W8AI88"/>
<feature type="region of interest" description="Disordered" evidence="2">
    <location>
        <begin position="285"/>
        <end position="379"/>
    </location>
</feature>
<feature type="compositionally biased region" description="Low complexity" evidence="2">
    <location>
        <begin position="114"/>
        <end position="123"/>
    </location>
</feature>
<dbReference type="Proteomes" id="UP001150569">
    <property type="component" value="Unassembled WGS sequence"/>
</dbReference>
<dbReference type="EMBL" id="JANBPT010000120">
    <property type="protein sequence ID" value="KAJ1927396.1"/>
    <property type="molecule type" value="Genomic_DNA"/>
</dbReference>
<feature type="compositionally biased region" description="Low complexity" evidence="2">
    <location>
        <begin position="130"/>
        <end position="149"/>
    </location>
</feature>
<accession>A0A9W8AI88</accession>
<protein>
    <submittedName>
        <fullName evidence="3">Uncharacterized protein</fullName>
    </submittedName>
</protein>
<gene>
    <name evidence="3" type="ORF">IWQ60_002983</name>
</gene>